<dbReference type="VEuPathDB" id="VectorBase:AMEM21_006571"/>
<evidence type="ECO:0000256" key="2">
    <source>
        <dbReference type="SAM" id="MobiDB-lite"/>
    </source>
</evidence>
<organism evidence="3 4">
    <name type="scientific">Anopheles merus</name>
    <name type="common">Mosquito</name>
    <dbReference type="NCBI Taxonomy" id="30066"/>
    <lineage>
        <taxon>Eukaryota</taxon>
        <taxon>Metazoa</taxon>
        <taxon>Ecdysozoa</taxon>
        <taxon>Arthropoda</taxon>
        <taxon>Hexapoda</taxon>
        <taxon>Insecta</taxon>
        <taxon>Pterygota</taxon>
        <taxon>Neoptera</taxon>
        <taxon>Endopterygota</taxon>
        <taxon>Diptera</taxon>
        <taxon>Nematocera</taxon>
        <taxon>Culicoidea</taxon>
        <taxon>Culicidae</taxon>
        <taxon>Anophelinae</taxon>
        <taxon>Anopheles</taxon>
    </lineage>
</organism>
<keyword evidence="1" id="KW-0175">Coiled coil</keyword>
<keyword evidence="4" id="KW-1185">Reference proteome</keyword>
<accession>A0A182VNA8</accession>
<feature type="coiled-coil region" evidence="1">
    <location>
        <begin position="115"/>
        <end position="142"/>
    </location>
</feature>
<dbReference type="EnsemblMetazoa" id="AMEM017883-RA">
    <property type="protein sequence ID" value="AMEM017883-PA"/>
    <property type="gene ID" value="AMEM017883"/>
</dbReference>
<dbReference type="Proteomes" id="UP000075903">
    <property type="component" value="Unassembled WGS sequence"/>
</dbReference>
<feature type="region of interest" description="Disordered" evidence="2">
    <location>
        <begin position="160"/>
        <end position="206"/>
    </location>
</feature>
<name>A0A182VNA8_ANOME</name>
<evidence type="ECO:0000313" key="3">
    <source>
        <dbReference type="EnsemblMetazoa" id="AMEM017883-PA"/>
    </source>
</evidence>
<evidence type="ECO:0000256" key="1">
    <source>
        <dbReference type="SAM" id="Coils"/>
    </source>
</evidence>
<dbReference type="VEuPathDB" id="VectorBase:AMEM017883"/>
<dbReference type="AlphaFoldDB" id="A0A182VNA8"/>
<feature type="compositionally biased region" description="Acidic residues" evidence="2">
    <location>
        <begin position="160"/>
        <end position="171"/>
    </location>
</feature>
<sequence>MSRVPVSSSYSRPRSGLADAVVDDVRPESLASLGSLAPSLSQYALGNSAGAVGAVAGGESSMARGAVDGLTATPVGQLGVTAFTEGIYTEGGHINPAFGEAMTNSAGQMMTELVGEETMDKMERMEQKMARAVDKVTDVEVSAAEMAMVAGVMDYLPEGEEEPAVPEDVPDAGETPDLFTTPLEEPVEADVAVPDMQELNELDRNP</sequence>
<proteinExistence type="predicted"/>
<evidence type="ECO:0000313" key="4">
    <source>
        <dbReference type="Proteomes" id="UP000075903"/>
    </source>
</evidence>
<protein>
    <submittedName>
        <fullName evidence="3">Uncharacterized protein</fullName>
    </submittedName>
</protein>
<reference evidence="3" key="1">
    <citation type="submission" date="2020-05" db="UniProtKB">
        <authorList>
            <consortium name="EnsemblMetazoa"/>
        </authorList>
    </citation>
    <scope>IDENTIFICATION</scope>
    <source>
        <strain evidence="3">MAF</strain>
    </source>
</reference>